<gene>
    <name evidence="2" type="ORF">KY465_00380</name>
</gene>
<dbReference type="Proteomes" id="UP001430804">
    <property type="component" value="Unassembled WGS sequence"/>
</dbReference>
<evidence type="ECO:0000313" key="2">
    <source>
        <dbReference type="EMBL" id="MBW3095727.1"/>
    </source>
</evidence>
<comment type="caution">
    <text evidence="2">The sequence shown here is derived from an EMBL/GenBank/DDBJ whole genome shotgun (WGS) entry which is preliminary data.</text>
</comment>
<dbReference type="InterPro" id="IPR050266">
    <property type="entry name" value="AB_hydrolase_sf"/>
</dbReference>
<reference evidence="2" key="1">
    <citation type="submission" date="2021-07" db="EMBL/GenBank/DDBJ databases">
        <title>Pseudohoeflea marina sp. nov. a polyhydroxyalcanoate-producing bacterium.</title>
        <authorList>
            <person name="Zheng W."/>
            <person name="Yu S."/>
            <person name="Huang Y."/>
        </authorList>
    </citation>
    <scope>NUCLEOTIDE SEQUENCE</scope>
    <source>
        <strain evidence="2">DP4N28-3</strain>
    </source>
</reference>
<dbReference type="PANTHER" id="PTHR43798:SF24">
    <property type="entry name" value="CIS-3-ALKYL-4-ALKYLOXETAN-2-ONE DECARBOXYLASE"/>
    <property type="match status" value="1"/>
</dbReference>
<dbReference type="EMBL" id="JAHWQX010000001">
    <property type="protein sequence ID" value="MBW3095727.1"/>
    <property type="molecule type" value="Genomic_DNA"/>
</dbReference>
<dbReference type="Pfam" id="PF00561">
    <property type="entry name" value="Abhydrolase_1"/>
    <property type="match status" value="1"/>
</dbReference>
<organism evidence="2 3">
    <name type="scientific">Pseudohoeflea coraliihabitans</name>
    <dbReference type="NCBI Taxonomy" id="2860393"/>
    <lineage>
        <taxon>Bacteria</taxon>
        <taxon>Pseudomonadati</taxon>
        <taxon>Pseudomonadota</taxon>
        <taxon>Alphaproteobacteria</taxon>
        <taxon>Hyphomicrobiales</taxon>
        <taxon>Rhizobiaceae</taxon>
        <taxon>Pseudohoeflea</taxon>
    </lineage>
</organism>
<evidence type="ECO:0000259" key="1">
    <source>
        <dbReference type="Pfam" id="PF00561"/>
    </source>
</evidence>
<keyword evidence="2" id="KW-0378">Hydrolase</keyword>
<protein>
    <submittedName>
        <fullName evidence="2">Alpha/beta hydrolase</fullName>
    </submittedName>
</protein>
<proteinExistence type="predicted"/>
<dbReference type="GO" id="GO:0016787">
    <property type="term" value="F:hydrolase activity"/>
    <property type="evidence" value="ECO:0007669"/>
    <property type="project" value="UniProtKB-KW"/>
</dbReference>
<name>A0ABS6WJT4_9HYPH</name>
<dbReference type="PANTHER" id="PTHR43798">
    <property type="entry name" value="MONOACYLGLYCEROL LIPASE"/>
    <property type="match status" value="1"/>
</dbReference>
<dbReference type="InterPro" id="IPR000073">
    <property type="entry name" value="AB_hydrolase_1"/>
</dbReference>
<dbReference type="RefSeq" id="WP_219157197.1">
    <property type="nucleotide sequence ID" value="NZ_JAHWQX010000001.1"/>
</dbReference>
<evidence type="ECO:0000313" key="3">
    <source>
        <dbReference type="Proteomes" id="UP001430804"/>
    </source>
</evidence>
<accession>A0ABS6WJT4</accession>
<keyword evidence="3" id="KW-1185">Reference proteome</keyword>
<sequence length="301" mass="32791">MTDLLPGFDSRHVEGANGCPIHLRIGGAGPALFLLHGYPQSHATWHRIAPQLAEQFTVIVPDLRGYGESGAPVAAADGSTYAKRTMGADIFAVADRLGIERFALVGHDRGARVAYRMAFDRPQRIDRLAIIEVVPTAEMWAHFDARMGLKAYHWTFLAQPEPLPETLIAADPTFYVDWTLKSWTAAQSLETFSPGALASYRAAFQDPARVAAMCWDYRAGAGVDRALDEADRAAGRKIAVPLHFIWSAHGFPAKTGDPLAIWREWADCVTGSGPIDAGHFAMEENPQAVLDALLPFLADAD</sequence>
<feature type="domain" description="AB hydrolase-1" evidence="1">
    <location>
        <begin position="30"/>
        <end position="286"/>
    </location>
</feature>